<dbReference type="AlphaFoldDB" id="A0A6N7VGF7"/>
<protein>
    <submittedName>
        <fullName evidence="2">Uncharacterized protein</fullName>
    </submittedName>
</protein>
<evidence type="ECO:0000313" key="3">
    <source>
        <dbReference type="Proteomes" id="UP000441925"/>
    </source>
</evidence>
<accession>A0A6N7VGF7</accession>
<keyword evidence="1" id="KW-0472">Membrane</keyword>
<keyword evidence="3" id="KW-1185">Reference proteome</keyword>
<feature type="transmembrane region" description="Helical" evidence="1">
    <location>
        <begin position="17"/>
        <end position="35"/>
    </location>
</feature>
<evidence type="ECO:0000313" key="2">
    <source>
        <dbReference type="EMBL" id="MSS77961.1"/>
    </source>
</evidence>
<name>A0A6N7VGF7_9FIRM</name>
<keyword evidence="1" id="KW-1133">Transmembrane helix</keyword>
<reference evidence="2 3" key="1">
    <citation type="submission" date="2019-08" db="EMBL/GenBank/DDBJ databases">
        <title>In-depth cultivation of the pig gut microbiome towards novel bacterial diversity and tailored functional studies.</title>
        <authorList>
            <person name="Wylensek D."/>
            <person name="Hitch T.C.A."/>
            <person name="Clavel T."/>
        </authorList>
    </citation>
    <scope>NUCLEOTIDE SEQUENCE [LARGE SCALE GENOMIC DNA]</scope>
    <source>
        <strain evidence="2 3">WCA-380-WT-2B</strain>
    </source>
</reference>
<comment type="caution">
    <text evidence="2">The sequence shown here is derived from an EMBL/GenBank/DDBJ whole genome shotgun (WGS) entry which is preliminary data.</text>
</comment>
<proteinExistence type="predicted"/>
<keyword evidence="1" id="KW-0812">Transmembrane</keyword>
<sequence length="69" mass="7970">MNIVAFNLFKDLNLRETIIAVIMLVLMFFLSWLRLKQGAVSKEKLEENKRDVVKKALEAENTLGGNYEI</sequence>
<dbReference type="EMBL" id="VULQ01000006">
    <property type="protein sequence ID" value="MSS77961.1"/>
    <property type="molecule type" value="Genomic_DNA"/>
</dbReference>
<dbReference type="RefSeq" id="WP_154540623.1">
    <property type="nucleotide sequence ID" value="NZ_VULQ01000006.1"/>
</dbReference>
<dbReference type="Proteomes" id="UP000441925">
    <property type="component" value="Unassembled WGS sequence"/>
</dbReference>
<evidence type="ECO:0000256" key="1">
    <source>
        <dbReference type="SAM" id="Phobius"/>
    </source>
</evidence>
<organism evidence="2 3">
    <name type="scientific">Anaerococcus porci</name>
    <dbReference type="NCBI Taxonomy" id="2652269"/>
    <lineage>
        <taxon>Bacteria</taxon>
        <taxon>Bacillati</taxon>
        <taxon>Bacillota</taxon>
        <taxon>Tissierellia</taxon>
        <taxon>Tissierellales</taxon>
        <taxon>Peptoniphilaceae</taxon>
        <taxon>Anaerococcus</taxon>
    </lineage>
</organism>
<gene>
    <name evidence="2" type="ORF">FYJ26_05950</name>
</gene>